<evidence type="ECO:0000313" key="3">
    <source>
        <dbReference type="Proteomes" id="UP000297693"/>
    </source>
</evidence>
<dbReference type="AlphaFoldDB" id="A0A4V3JQU4"/>
<comment type="caution">
    <text evidence="2">The sequence shown here is derived from an EMBL/GenBank/DDBJ whole genome shotgun (WGS) entry which is preliminary data.</text>
</comment>
<feature type="transmembrane region" description="Helical" evidence="1">
    <location>
        <begin position="339"/>
        <end position="357"/>
    </location>
</feature>
<feature type="transmembrane region" description="Helical" evidence="1">
    <location>
        <begin position="61"/>
        <end position="81"/>
    </location>
</feature>
<feature type="transmembrane region" description="Helical" evidence="1">
    <location>
        <begin position="222"/>
        <end position="239"/>
    </location>
</feature>
<feature type="transmembrane region" description="Helical" evidence="1">
    <location>
        <begin position="157"/>
        <end position="174"/>
    </location>
</feature>
<keyword evidence="3" id="KW-1185">Reference proteome</keyword>
<accession>A0A4V3JQU4</accession>
<dbReference type="EMBL" id="RQGD01000035">
    <property type="protein sequence ID" value="TGL57216.1"/>
    <property type="molecule type" value="Genomic_DNA"/>
</dbReference>
<sequence>MNPKKSFLLRSYILVLLGISVYYSFYFFLIMLTRTKINFILGPFEDYFLQAYYQYMNGKPIYAFPTIDYVAQIYGPFYLYLSKLFISFSQINLPNIRLVSVISNFSLPVVFFFILRSISRVEMAKFKTVLATLLFSGLYFVSYDFTGYWLDLAKVDSLLNFWILLSILIYIWILKSEVNFRLLLLLFAFAWVCSEFIFIKQSLLVLPFLYFVLIFFFKNRKVAFVYLFFYLFYQSLLLWNEIRELDNYYLFFNFILPSLHPLSERYFLKEVLILIIPQFFLICAFEIITFNKIKFQFDKYWRHILNERVYYSLILIFLSLISIGILGRMKHGGFVNSFLYAYCVLTVISVFLLYFHWETISNFLMLSHFALFALLLLQFKLLQYSPHRVYKSYLKLTSIETEYQQKFCDIPGVILYEKLSFMGKVYCNKRPFFTLYSATDLLPSDPFVLPLIEEYKNSFKNRIYDRLILEEAESELASANFYQEAVKDYELNPTIRNKNKVLLHKAKWERFDSYERILPDELTESERKFLEVHKILFPPIVLFRKKIK</sequence>
<protein>
    <recommendedName>
        <fullName evidence="4">Glycosyltransferase RgtA/B/C/D-like domain-containing protein</fullName>
    </recommendedName>
</protein>
<name>A0A4V3JQU4_9LEPT</name>
<reference evidence="2" key="1">
    <citation type="journal article" date="2019" name="PLoS Negl. Trop. Dis.">
        <title>Revisiting the worldwide diversity of Leptospira species in the environment.</title>
        <authorList>
            <person name="Vincent A.T."/>
            <person name="Schiettekatte O."/>
            <person name="Bourhy P."/>
            <person name="Veyrier F.J."/>
            <person name="Picardeau M."/>
        </authorList>
    </citation>
    <scope>NUCLEOTIDE SEQUENCE [LARGE SCALE GENOMIC DNA]</scope>
    <source>
        <strain evidence="2">201702476</strain>
    </source>
</reference>
<feature type="transmembrane region" description="Helical" evidence="1">
    <location>
        <begin position="271"/>
        <end position="289"/>
    </location>
</feature>
<evidence type="ECO:0000256" key="1">
    <source>
        <dbReference type="SAM" id="Phobius"/>
    </source>
</evidence>
<keyword evidence="1" id="KW-1133">Transmembrane helix</keyword>
<gene>
    <name evidence="2" type="ORF">EHQ58_12990</name>
</gene>
<feature type="transmembrane region" description="Helical" evidence="1">
    <location>
        <begin position="363"/>
        <end position="382"/>
    </location>
</feature>
<proteinExistence type="predicted"/>
<feature type="transmembrane region" description="Helical" evidence="1">
    <location>
        <begin position="309"/>
        <end position="327"/>
    </location>
</feature>
<evidence type="ECO:0000313" key="2">
    <source>
        <dbReference type="EMBL" id="TGL57216.1"/>
    </source>
</evidence>
<organism evidence="2 3">
    <name type="scientific">Leptospira ognonensis</name>
    <dbReference type="NCBI Taxonomy" id="2484945"/>
    <lineage>
        <taxon>Bacteria</taxon>
        <taxon>Pseudomonadati</taxon>
        <taxon>Spirochaetota</taxon>
        <taxon>Spirochaetia</taxon>
        <taxon>Leptospirales</taxon>
        <taxon>Leptospiraceae</taxon>
        <taxon>Leptospira</taxon>
    </lineage>
</organism>
<dbReference type="Proteomes" id="UP000297693">
    <property type="component" value="Unassembled WGS sequence"/>
</dbReference>
<feature type="transmembrane region" description="Helical" evidence="1">
    <location>
        <begin position="183"/>
        <end position="216"/>
    </location>
</feature>
<dbReference type="OrthoDB" id="105138at2"/>
<keyword evidence="1" id="KW-0812">Transmembrane</keyword>
<dbReference type="RefSeq" id="WP_135624340.1">
    <property type="nucleotide sequence ID" value="NZ_RQGD01000035.1"/>
</dbReference>
<feature type="transmembrane region" description="Helical" evidence="1">
    <location>
        <begin position="127"/>
        <end position="145"/>
    </location>
</feature>
<feature type="transmembrane region" description="Helical" evidence="1">
    <location>
        <begin position="12"/>
        <end position="32"/>
    </location>
</feature>
<evidence type="ECO:0008006" key="4">
    <source>
        <dbReference type="Google" id="ProtNLM"/>
    </source>
</evidence>
<keyword evidence="1" id="KW-0472">Membrane</keyword>
<feature type="transmembrane region" description="Helical" evidence="1">
    <location>
        <begin position="96"/>
        <end position="115"/>
    </location>
</feature>